<reference evidence="2" key="1">
    <citation type="submission" date="2016-09" db="EMBL/GenBank/DDBJ databases">
        <authorList>
            <person name="Greninger A.L."/>
            <person name="Jerome K.R."/>
            <person name="Mcnair B."/>
            <person name="Wallis C."/>
            <person name="Fang F."/>
        </authorList>
    </citation>
    <scope>NUCLEOTIDE SEQUENCE [LARGE SCALE GENOMIC DNA]</scope>
    <source>
        <strain evidence="2">BC1_M4</strain>
    </source>
</reference>
<protein>
    <submittedName>
        <fullName evidence="1">Uncharacterized protein</fullName>
    </submittedName>
</protein>
<dbReference type="AlphaFoldDB" id="A0A1E3SCT6"/>
<name>A0A1E3SCT6_9MYCO</name>
<evidence type="ECO:0000313" key="2">
    <source>
        <dbReference type="Proteomes" id="UP000094224"/>
    </source>
</evidence>
<proteinExistence type="predicted"/>
<comment type="caution">
    <text evidence="1">The sequence shown here is derived from an EMBL/GenBank/DDBJ whole genome shotgun (WGS) entry which is preliminary data.</text>
</comment>
<dbReference type="Proteomes" id="UP000094224">
    <property type="component" value="Unassembled WGS sequence"/>
</dbReference>
<keyword evidence="2" id="KW-1185">Reference proteome</keyword>
<gene>
    <name evidence="1" type="ORF">BHQ21_24885</name>
</gene>
<evidence type="ECO:0000313" key="1">
    <source>
        <dbReference type="EMBL" id="ODQ99904.1"/>
    </source>
</evidence>
<dbReference type="EMBL" id="MIHC01000071">
    <property type="protein sequence ID" value="ODQ99904.1"/>
    <property type="molecule type" value="Genomic_DNA"/>
</dbReference>
<sequence length="70" mass="7324">MLAGVIGDTANHNQQLELGDLLADVWASNMLAVSAQSHHSIRLAAADAYDDWPSDTALVAGQVTSTASIF</sequence>
<organism evidence="1 2">
    <name type="scientific">Mycobacterium sherrisii</name>
    <dbReference type="NCBI Taxonomy" id="243061"/>
    <lineage>
        <taxon>Bacteria</taxon>
        <taxon>Bacillati</taxon>
        <taxon>Actinomycetota</taxon>
        <taxon>Actinomycetes</taxon>
        <taxon>Mycobacteriales</taxon>
        <taxon>Mycobacteriaceae</taxon>
        <taxon>Mycobacterium</taxon>
        <taxon>Mycobacterium simiae complex</taxon>
    </lineage>
</organism>
<accession>A0A1E3SCT6</accession>